<comment type="caution">
    <text evidence="2">The sequence shown here is derived from an EMBL/GenBank/DDBJ whole genome shotgun (WGS) entry which is preliminary data.</text>
</comment>
<evidence type="ECO:0000313" key="2">
    <source>
        <dbReference type="EMBL" id="GAH15626.1"/>
    </source>
</evidence>
<protein>
    <submittedName>
        <fullName evidence="2">Uncharacterized protein</fullName>
    </submittedName>
</protein>
<feature type="region of interest" description="Disordered" evidence="1">
    <location>
        <begin position="64"/>
        <end position="112"/>
    </location>
</feature>
<sequence>CGSYYYGAVVGEELPAELPAIGEEALAPTEAEPVTLDTELVPPETILKSPVKVGAEAPQLRFAEDVLKSGPTKPVAKPRKKKKGVRERSADDGIKLRKRRQKSEVFDEEEEY</sequence>
<feature type="compositionally biased region" description="Basic and acidic residues" evidence="1">
    <location>
        <begin position="86"/>
        <end position="95"/>
    </location>
</feature>
<organism evidence="2">
    <name type="scientific">marine sediment metagenome</name>
    <dbReference type="NCBI Taxonomy" id="412755"/>
    <lineage>
        <taxon>unclassified sequences</taxon>
        <taxon>metagenomes</taxon>
        <taxon>ecological metagenomes</taxon>
    </lineage>
</organism>
<evidence type="ECO:0000256" key="1">
    <source>
        <dbReference type="SAM" id="MobiDB-lite"/>
    </source>
</evidence>
<proteinExistence type="predicted"/>
<dbReference type="AlphaFoldDB" id="X1D4F4"/>
<reference evidence="2" key="1">
    <citation type="journal article" date="2014" name="Front. Microbiol.">
        <title>High frequency of phylogenetically diverse reductive dehalogenase-homologous genes in deep subseafloor sedimentary metagenomes.</title>
        <authorList>
            <person name="Kawai M."/>
            <person name="Futagami T."/>
            <person name="Toyoda A."/>
            <person name="Takaki Y."/>
            <person name="Nishi S."/>
            <person name="Hori S."/>
            <person name="Arai W."/>
            <person name="Tsubouchi T."/>
            <person name="Morono Y."/>
            <person name="Uchiyama I."/>
            <person name="Ito T."/>
            <person name="Fujiyama A."/>
            <person name="Inagaki F."/>
            <person name="Takami H."/>
        </authorList>
    </citation>
    <scope>NUCLEOTIDE SEQUENCE</scope>
    <source>
        <strain evidence="2">Expedition CK06-06</strain>
    </source>
</reference>
<accession>X1D4F4</accession>
<name>X1D4F4_9ZZZZ</name>
<feature type="non-terminal residue" evidence="2">
    <location>
        <position position="1"/>
    </location>
</feature>
<gene>
    <name evidence="2" type="ORF">S01H4_56694</name>
</gene>
<dbReference type="EMBL" id="BART01032878">
    <property type="protein sequence ID" value="GAH15626.1"/>
    <property type="molecule type" value="Genomic_DNA"/>
</dbReference>
<feature type="compositionally biased region" description="Basic residues" evidence="1">
    <location>
        <begin position="76"/>
        <end position="85"/>
    </location>
</feature>